<reference evidence="2 3" key="1">
    <citation type="journal article" date="2020" name="ISME J.">
        <title>Uncovering the hidden diversity of litter-decomposition mechanisms in mushroom-forming fungi.</title>
        <authorList>
            <person name="Floudas D."/>
            <person name="Bentzer J."/>
            <person name="Ahren D."/>
            <person name="Johansson T."/>
            <person name="Persson P."/>
            <person name="Tunlid A."/>
        </authorList>
    </citation>
    <scope>NUCLEOTIDE SEQUENCE [LARGE SCALE GENOMIC DNA]</scope>
    <source>
        <strain evidence="2 3">CBS 291.85</strain>
    </source>
</reference>
<protein>
    <recommendedName>
        <fullName evidence="4">Choline kinase</fullName>
    </recommendedName>
</protein>
<dbReference type="Gene3D" id="3.30.200.20">
    <property type="entry name" value="Phosphorylase Kinase, domain 1"/>
    <property type="match status" value="1"/>
</dbReference>
<dbReference type="GO" id="GO:0004103">
    <property type="term" value="F:choline kinase activity"/>
    <property type="evidence" value="ECO:0007669"/>
    <property type="project" value="TreeGrafter"/>
</dbReference>
<dbReference type="Pfam" id="PF01633">
    <property type="entry name" value="Choline_kinase"/>
    <property type="match status" value="1"/>
</dbReference>
<dbReference type="Gene3D" id="3.90.1200.10">
    <property type="match status" value="1"/>
</dbReference>
<dbReference type="OrthoDB" id="10267235at2759"/>
<dbReference type="GO" id="GO:0004305">
    <property type="term" value="F:ethanolamine kinase activity"/>
    <property type="evidence" value="ECO:0007669"/>
    <property type="project" value="TreeGrafter"/>
</dbReference>
<dbReference type="GO" id="GO:0006646">
    <property type="term" value="P:phosphatidylethanolamine biosynthetic process"/>
    <property type="evidence" value="ECO:0007669"/>
    <property type="project" value="TreeGrafter"/>
</dbReference>
<dbReference type="PANTHER" id="PTHR22603:SF93">
    <property type="entry name" value="RE24176P"/>
    <property type="match status" value="1"/>
</dbReference>
<accession>A0A8H5LZD3</accession>
<dbReference type="Proteomes" id="UP000559256">
    <property type="component" value="Unassembled WGS sequence"/>
</dbReference>
<evidence type="ECO:0000256" key="1">
    <source>
        <dbReference type="ARBA" id="ARBA00038211"/>
    </source>
</evidence>
<evidence type="ECO:0000313" key="3">
    <source>
        <dbReference type="Proteomes" id="UP000559256"/>
    </source>
</evidence>
<comment type="similarity">
    <text evidence="1">Belongs to the choline/ethanolamine kinase family.</text>
</comment>
<gene>
    <name evidence="2" type="ORF">D9758_000064</name>
</gene>
<evidence type="ECO:0008006" key="4">
    <source>
        <dbReference type="Google" id="ProtNLM"/>
    </source>
</evidence>
<sequence>MPGVSPVLAPSISALPSLESPAVIRRLSSSSLHSIASAFASSVSSLSLSHDPEPVREEGLRHSNRRLDARNYKKPSFLVEVLECIQSLQIPSWSHPKIIAQDIHVYKVSGSMTNAVFFISYPTLKEVRTILLRIYGPSSGNLISRPRELHNLHILSSQYRLGPRVYGTFENGRLEEYFDSKALTAKDMRDPEISRWIGARMAELHSVDIELIEGTTSQTRGEGKGWDIAAKKNVRSWLDSARQVLALPAFPQAVREDLDIENFKKDWDRYMQWLSTVDDTQRGSKRVFAHNDAQFIVVDFEYAAPNPASFDIANHFHEWTANYDSPTPHLLDESAYPTYDERRNFFLAYLEHSNATSSATSASELEFLVQNLEDQVRYWGPASHAFWSIWGIVQAKDDVEGEVKQPEFDYIGYARGRMAAFRRSMQALGL</sequence>
<dbReference type="EMBL" id="JAACJM010000001">
    <property type="protein sequence ID" value="KAF5375142.1"/>
    <property type="molecule type" value="Genomic_DNA"/>
</dbReference>
<name>A0A8H5LZD3_9AGAR</name>
<dbReference type="SUPFAM" id="SSF56112">
    <property type="entry name" value="Protein kinase-like (PK-like)"/>
    <property type="match status" value="1"/>
</dbReference>
<comment type="caution">
    <text evidence="2">The sequence shown here is derived from an EMBL/GenBank/DDBJ whole genome shotgun (WGS) entry which is preliminary data.</text>
</comment>
<proteinExistence type="inferred from homology"/>
<dbReference type="PANTHER" id="PTHR22603">
    <property type="entry name" value="CHOLINE/ETHANOALAMINE KINASE"/>
    <property type="match status" value="1"/>
</dbReference>
<dbReference type="InterPro" id="IPR011009">
    <property type="entry name" value="Kinase-like_dom_sf"/>
</dbReference>
<organism evidence="2 3">
    <name type="scientific">Tetrapyrgos nigripes</name>
    <dbReference type="NCBI Taxonomy" id="182062"/>
    <lineage>
        <taxon>Eukaryota</taxon>
        <taxon>Fungi</taxon>
        <taxon>Dikarya</taxon>
        <taxon>Basidiomycota</taxon>
        <taxon>Agaricomycotina</taxon>
        <taxon>Agaricomycetes</taxon>
        <taxon>Agaricomycetidae</taxon>
        <taxon>Agaricales</taxon>
        <taxon>Marasmiineae</taxon>
        <taxon>Marasmiaceae</taxon>
        <taxon>Tetrapyrgos</taxon>
    </lineage>
</organism>
<dbReference type="AlphaFoldDB" id="A0A8H5LZD3"/>
<keyword evidence="3" id="KW-1185">Reference proteome</keyword>
<evidence type="ECO:0000313" key="2">
    <source>
        <dbReference type="EMBL" id="KAF5375142.1"/>
    </source>
</evidence>
<dbReference type="GO" id="GO:0005737">
    <property type="term" value="C:cytoplasm"/>
    <property type="evidence" value="ECO:0007669"/>
    <property type="project" value="TreeGrafter"/>
</dbReference>
<dbReference type="CDD" id="cd05157">
    <property type="entry name" value="ETNK_euk"/>
    <property type="match status" value="1"/>
</dbReference>